<accession>T1JFD6</accession>
<sequence length="357" mass="40021">MLLSNTSDSINDISHDSNFSENLVCDTNPCVSNPCVSDSNLADNPNFDDNAPTVDVSDLNLTDNALTVDVSDSNLTDNALTVDVSDSNLTDITNFDDNTPTWKGKVGVKRRNEQESSRRSKYLRLIPEFNMISHHATKKLGFIGLLENGNVYKGLPVKINRTSYIFLNTCPFDSLVQLLTCSYCDYQHYQNVVVGRTTEIFKIVKQLLEKGQRGIFTKKEFAEKKVISMQILDCHGLDQLESYISRRPIEELEGEIFIELYSLSNENSLAIPMIKLEDIPKVITINSQNYALTGIMQFIPGIKGNLGHFVAVCLRSTGGWEVYNDLKPEVGRVSGKVSVMPSLLIKKKKKLSKYKCK</sequence>
<dbReference type="HOGENOM" id="CLU_777512_0_0_1"/>
<evidence type="ECO:0000313" key="2">
    <source>
        <dbReference type="Proteomes" id="UP000014500"/>
    </source>
</evidence>
<evidence type="ECO:0000313" key="1">
    <source>
        <dbReference type="EnsemblMetazoa" id="SMAR012550-PA"/>
    </source>
</evidence>
<dbReference type="AlphaFoldDB" id="T1JFD6"/>
<evidence type="ECO:0008006" key="3">
    <source>
        <dbReference type="Google" id="ProtNLM"/>
    </source>
</evidence>
<keyword evidence="2" id="KW-1185">Reference proteome</keyword>
<dbReference type="EnsemblMetazoa" id="SMAR012550-RA">
    <property type="protein sequence ID" value="SMAR012550-PA"/>
    <property type="gene ID" value="SMAR012550"/>
</dbReference>
<protein>
    <recommendedName>
        <fullName evidence="3">USP domain-containing protein</fullName>
    </recommendedName>
</protein>
<dbReference type="Proteomes" id="UP000014500">
    <property type="component" value="Unassembled WGS sequence"/>
</dbReference>
<reference evidence="1" key="2">
    <citation type="submission" date="2015-02" db="UniProtKB">
        <authorList>
            <consortium name="EnsemblMetazoa"/>
        </authorList>
    </citation>
    <scope>IDENTIFICATION</scope>
</reference>
<dbReference type="EMBL" id="JH432153">
    <property type="status" value="NOT_ANNOTATED_CDS"/>
    <property type="molecule type" value="Genomic_DNA"/>
</dbReference>
<dbReference type="OMA" id="VEPHIFI"/>
<name>T1JFD6_STRMM</name>
<organism evidence="1 2">
    <name type="scientific">Strigamia maritima</name>
    <name type="common">European centipede</name>
    <name type="synonym">Geophilus maritimus</name>
    <dbReference type="NCBI Taxonomy" id="126957"/>
    <lineage>
        <taxon>Eukaryota</taxon>
        <taxon>Metazoa</taxon>
        <taxon>Ecdysozoa</taxon>
        <taxon>Arthropoda</taxon>
        <taxon>Myriapoda</taxon>
        <taxon>Chilopoda</taxon>
        <taxon>Pleurostigmophora</taxon>
        <taxon>Geophilomorpha</taxon>
        <taxon>Linotaeniidae</taxon>
        <taxon>Strigamia</taxon>
    </lineage>
</organism>
<reference evidence="2" key="1">
    <citation type="submission" date="2011-05" db="EMBL/GenBank/DDBJ databases">
        <authorList>
            <person name="Richards S.R."/>
            <person name="Qu J."/>
            <person name="Jiang H."/>
            <person name="Jhangiani S.N."/>
            <person name="Agravi P."/>
            <person name="Goodspeed R."/>
            <person name="Gross S."/>
            <person name="Mandapat C."/>
            <person name="Jackson L."/>
            <person name="Mathew T."/>
            <person name="Pu L."/>
            <person name="Thornton R."/>
            <person name="Saada N."/>
            <person name="Wilczek-Boney K.B."/>
            <person name="Lee S."/>
            <person name="Kovar C."/>
            <person name="Wu Y."/>
            <person name="Scherer S.E."/>
            <person name="Worley K.C."/>
            <person name="Muzny D.M."/>
            <person name="Gibbs R."/>
        </authorList>
    </citation>
    <scope>NUCLEOTIDE SEQUENCE</scope>
    <source>
        <strain evidence="2">Brora</strain>
    </source>
</reference>
<proteinExistence type="predicted"/>